<name>A0A9W9TXM8_9EURO</name>
<feature type="compositionally biased region" description="Basic and acidic residues" evidence="1">
    <location>
        <begin position="63"/>
        <end position="75"/>
    </location>
</feature>
<evidence type="ECO:0000313" key="3">
    <source>
        <dbReference type="Proteomes" id="UP001150941"/>
    </source>
</evidence>
<organism evidence="2 3">
    <name type="scientific">Penicillium chermesinum</name>
    <dbReference type="NCBI Taxonomy" id="63820"/>
    <lineage>
        <taxon>Eukaryota</taxon>
        <taxon>Fungi</taxon>
        <taxon>Dikarya</taxon>
        <taxon>Ascomycota</taxon>
        <taxon>Pezizomycotina</taxon>
        <taxon>Eurotiomycetes</taxon>
        <taxon>Eurotiomycetidae</taxon>
        <taxon>Eurotiales</taxon>
        <taxon>Aspergillaceae</taxon>
        <taxon>Penicillium</taxon>
    </lineage>
</organism>
<comment type="caution">
    <text evidence="2">The sequence shown here is derived from an EMBL/GenBank/DDBJ whole genome shotgun (WGS) entry which is preliminary data.</text>
</comment>
<feature type="region of interest" description="Disordered" evidence="1">
    <location>
        <begin position="63"/>
        <end position="82"/>
    </location>
</feature>
<dbReference type="GeneID" id="83198311"/>
<proteinExistence type="predicted"/>
<dbReference type="EMBL" id="JAPQKS010000002">
    <property type="protein sequence ID" value="KAJ5246728.1"/>
    <property type="molecule type" value="Genomic_DNA"/>
</dbReference>
<evidence type="ECO:0000313" key="2">
    <source>
        <dbReference type="EMBL" id="KAJ5246728.1"/>
    </source>
</evidence>
<feature type="region of interest" description="Disordered" evidence="1">
    <location>
        <begin position="1"/>
        <end position="55"/>
    </location>
</feature>
<protein>
    <submittedName>
        <fullName evidence="2">Uncharacterized protein</fullName>
    </submittedName>
</protein>
<dbReference type="Proteomes" id="UP001150941">
    <property type="component" value="Unassembled WGS sequence"/>
</dbReference>
<sequence>MDWLRQKLTGQTAEQVAAKKAKKRGAKNYQKKVRAREAELRRAAQGGGHKSARFFWGHPFESYDHARHGKRDAQRFKSFPQK</sequence>
<dbReference type="RefSeq" id="XP_058334149.1">
    <property type="nucleotide sequence ID" value="XM_058471008.1"/>
</dbReference>
<evidence type="ECO:0000256" key="1">
    <source>
        <dbReference type="SAM" id="MobiDB-lite"/>
    </source>
</evidence>
<gene>
    <name evidence="2" type="ORF">N7468_001711</name>
</gene>
<accession>A0A9W9TXM8</accession>
<feature type="compositionally biased region" description="Basic residues" evidence="1">
    <location>
        <begin position="19"/>
        <end position="34"/>
    </location>
</feature>
<reference evidence="2" key="1">
    <citation type="submission" date="2022-11" db="EMBL/GenBank/DDBJ databases">
        <authorList>
            <person name="Petersen C."/>
        </authorList>
    </citation>
    <scope>NUCLEOTIDE SEQUENCE</scope>
    <source>
        <strain evidence="2">IBT 19713</strain>
    </source>
</reference>
<dbReference type="AlphaFoldDB" id="A0A9W9TXM8"/>
<keyword evidence="3" id="KW-1185">Reference proteome</keyword>
<reference evidence="2" key="2">
    <citation type="journal article" date="2023" name="IMA Fungus">
        <title>Comparative genomic study of the Penicillium genus elucidates a diverse pangenome and 15 lateral gene transfer events.</title>
        <authorList>
            <person name="Petersen C."/>
            <person name="Sorensen T."/>
            <person name="Nielsen M.R."/>
            <person name="Sondergaard T.E."/>
            <person name="Sorensen J.L."/>
            <person name="Fitzpatrick D.A."/>
            <person name="Frisvad J.C."/>
            <person name="Nielsen K.L."/>
        </authorList>
    </citation>
    <scope>NUCLEOTIDE SEQUENCE</scope>
    <source>
        <strain evidence="2">IBT 19713</strain>
    </source>
</reference>